<feature type="compositionally biased region" description="Polar residues" evidence="1">
    <location>
        <begin position="100"/>
        <end position="110"/>
    </location>
</feature>
<dbReference type="Proteomes" id="UP000006753">
    <property type="component" value="Unassembled WGS sequence"/>
</dbReference>
<feature type="region of interest" description="Disordered" evidence="1">
    <location>
        <begin position="163"/>
        <end position="183"/>
    </location>
</feature>
<dbReference type="CDD" id="cd12261">
    <property type="entry name" value="RRM1_3_MRN1"/>
    <property type="match status" value="1"/>
</dbReference>
<dbReference type="OMA" id="TNSIHNA"/>
<proteinExistence type="predicted"/>
<evidence type="ECO:0000313" key="3">
    <source>
        <dbReference type="Proteomes" id="UP000006753"/>
    </source>
</evidence>
<dbReference type="AlphaFoldDB" id="K1WZ93"/>
<name>K1WZ93_MARBU</name>
<dbReference type="eggNOG" id="KOG0118">
    <property type="taxonomic scope" value="Eukaryota"/>
</dbReference>
<dbReference type="InterPro" id="IPR035979">
    <property type="entry name" value="RBD_domain_sf"/>
</dbReference>
<organism evidence="2 3">
    <name type="scientific">Marssonina brunnea f. sp. multigermtubi (strain MB_m1)</name>
    <name type="common">Marssonina leaf spot fungus</name>
    <dbReference type="NCBI Taxonomy" id="1072389"/>
    <lineage>
        <taxon>Eukaryota</taxon>
        <taxon>Fungi</taxon>
        <taxon>Dikarya</taxon>
        <taxon>Ascomycota</taxon>
        <taxon>Pezizomycotina</taxon>
        <taxon>Leotiomycetes</taxon>
        <taxon>Helotiales</taxon>
        <taxon>Drepanopezizaceae</taxon>
        <taxon>Drepanopeziza</taxon>
    </lineage>
</organism>
<keyword evidence="3" id="KW-1185">Reference proteome</keyword>
<dbReference type="SUPFAM" id="SSF54928">
    <property type="entry name" value="RNA-binding domain, RBD"/>
    <property type="match status" value="1"/>
</dbReference>
<dbReference type="HOGENOM" id="CLU_043434_0_0_1"/>
<sequence length="418" mass="46891">MAGTVTLDKAYFETLLRRAQFHTDGVDFTTPVTVTTVAIPKADLDNLLKISREYAANLRRNLFRGGIEQKKLAILVKDDATGKEDSGTIETDDPTGSDAFYTQQPESTAPETDGNGRDYTYGRNADYNPRGSYGRRHSGTKGFGNVFTNGVSSGYYDHEINDELSSPDELFDPSPNDSQSRIPPPKFAKFAKRTVVLSNLAEGTTHADVTNAVRGGMLLDIFLRSNDHSVSVSFLDEDAAQEFFRFVKRHDLYIRGRRVEIRWGERQFILPGHVANKIGIGATRNLIIQNCSPKFTEKMIRDDLEHIHNLVVIDVAFRGRNCYISTNSVHNSMFSRTCMMSRAIYKGSKIEWGPDECAAPLERPVQFRKQREPSQKKDIKPMNRFQLLNLDSDEDASSVQEDELDAGIHLPSGILSKV</sequence>
<reference evidence="2 3" key="1">
    <citation type="journal article" date="2012" name="BMC Genomics">
        <title>Sequencing the genome of Marssonina brunnea reveals fungus-poplar co-evolution.</title>
        <authorList>
            <person name="Zhu S."/>
            <person name="Cao Y.-Z."/>
            <person name="Jiang C."/>
            <person name="Tan B.-Y."/>
            <person name="Wang Z."/>
            <person name="Feng S."/>
            <person name="Zhang L."/>
            <person name="Su X.-H."/>
            <person name="Brejova B."/>
            <person name="Vinar T."/>
            <person name="Xu M."/>
            <person name="Wang M.-X."/>
            <person name="Zhang S.-G."/>
            <person name="Huang M.-R."/>
            <person name="Wu R."/>
            <person name="Zhou Y."/>
        </authorList>
    </citation>
    <scope>NUCLEOTIDE SEQUENCE [LARGE SCALE GENOMIC DNA]</scope>
    <source>
        <strain evidence="2 3">MB_m1</strain>
    </source>
</reference>
<feature type="region of interest" description="Disordered" evidence="1">
    <location>
        <begin position="82"/>
        <end position="139"/>
    </location>
</feature>
<evidence type="ECO:0000313" key="2">
    <source>
        <dbReference type="EMBL" id="EKD17957.1"/>
    </source>
</evidence>
<gene>
    <name evidence="2" type="ORF">MBM_03729</name>
</gene>
<dbReference type="InParanoid" id="K1WZ93"/>
<accession>K1WZ93</accession>
<dbReference type="OrthoDB" id="2935572at2759"/>
<evidence type="ECO:0000256" key="1">
    <source>
        <dbReference type="SAM" id="MobiDB-lite"/>
    </source>
</evidence>
<dbReference type="GO" id="GO:0003676">
    <property type="term" value="F:nucleic acid binding"/>
    <property type="evidence" value="ECO:0007669"/>
    <property type="project" value="InterPro"/>
</dbReference>
<dbReference type="EMBL" id="JH921434">
    <property type="protein sequence ID" value="EKD17957.1"/>
    <property type="molecule type" value="Genomic_DNA"/>
</dbReference>
<dbReference type="KEGG" id="mbe:MBM_03729"/>
<protein>
    <submittedName>
        <fullName evidence="2">RNA recognition motif containing protein</fullName>
    </submittedName>
</protein>